<dbReference type="InterPro" id="IPR036220">
    <property type="entry name" value="UDP-Glc/GDP-Man_DH_C_sf"/>
</dbReference>
<name>X0V844_9ZZZZ</name>
<protein>
    <recommendedName>
        <fullName evidence="2">UDP-glucose/GDP-mannose dehydrogenase C-terminal domain-containing protein</fullName>
    </recommendedName>
</protein>
<gene>
    <name evidence="1" type="ORF">S01H1_59467</name>
</gene>
<accession>X0V844</accession>
<dbReference type="SUPFAM" id="SSF52413">
    <property type="entry name" value="UDP-glucose/GDP-mannose dehydrogenase C-terminal domain"/>
    <property type="match status" value="1"/>
</dbReference>
<reference evidence="1" key="1">
    <citation type="journal article" date="2014" name="Front. Microbiol.">
        <title>High frequency of phylogenetically diverse reductive dehalogenase-homologous genes in deep subseafloor sedimentary metagenomes.</title>
        <authorList>
            <person name="Kawai M."/>
            <person name="Futagami T."/>
            <person name="Toyoda A."/>
            <person name="Takaki Y."/>
            <person name="Nishi S."/>
            <person name="Hori S."/>
            <person name="Arai W."/>
            <person name="Tsubouchi T."/>
            <person name="Morono Y."/>
            <person name="Uchiyama I."/>
            <person name="Ito T."/>
            <person name="Fujiyama A."/>
            <person name="Inagaki F."/>
            <person name="Takami H."/>
        </authorList>
    </citation>
    <scope>NUCLEOTIDE SEQUENCE</scope>
    <source>
        <strain evidence="1">Expedition CK06-06</strain>
    </source>
</reference>
<dbReference type="Gene3D" id="3.40.50.720">
    <property type="entry name" value="NAD(P)-binding Rossmann-like Domain"/>
    <property type="match status" value="1"/>
</dbReference>
<dbReference type="AlphaFoldDB" id="X0V844"/>
<sequence>MSSLKSADAVVFAVGHTEYAGLDPEQVVKATGKTPAIIDTQNLLTDEEIKGYLKLGCEVRGVGKGHIPALKESLA</sequence>
<dbReference type="EMBL" id="BARS01038893">
    <property type="protein sequence ID" value="GAG14330.1"/>
    <property type="molecule type" value="Genomic_DNA"/>
</dbReference>
<organism evidence="1">
    <name type="scientific">marine sediment metagenome</name>
    <dbReference type="NCBI Taxonomy" id="412755"/>
    <lineage>
        <taxon>unclassified sequences</taxon>
        <taxon>metagenomes</taxon>
        <taxon>ecological metagenomes</taxon>
    </lineage>
</organism>
<evidence type="ECO:0000313" key="1">
    <source>
        <dbReference type="EMBL" id="GAG14330.1"/>
    </source>
</evidence>
<comment type="caution">
    <text evidence="1">The sequence shown here is derived from an EMBL/GenBank/DDBJ whole genome shotgun (WGS) entry which is preliminary data.</text>
</comment>
<evidence type="ECO:0008006" key="2">
    <source>
        <dbReference type="Google" id="ProtNLM"/>
    </source>
</evidence>
<proteinExistence type="predicted"/>